<dbReference type="Proteomes" id="UP001157125">
    <property type="component" value="Unassembled WGS sequence"/>
</dbReference>
<evidence type="ECO:0000313" key="2">
    <source>
        <dbReference type="Proteomes" id="UP001157125"/>
    </source>
</evidence>
<accession>A0ABQ6IHE8</accession>
<sequence length="273" mass="28987">MPVSREDLTQSVRERLQREPTVRAIYVGWPDGSYLVLRRIGTGYAEYTGSADGVAVGTHLDAVFSPLGEIEPLVNYDPRVRPWYLAGANATGPSWTEPYLEYDTSNTLESVADAARVDGDIEAVVGADLNLDLLGGVLDDLPYGDGAEAFVLTPGGEVIAAPTAYEEQLLTIASATGEVPTGADIGLTHSNAPTRTDTTSFTRTGSVILLDRTFPGEEGLDWVIHITADEAQAVRGAGRPRHHVGVGDGYLAGDRGRCRRLRAASAPSAEAHA</sequence>
<dbReference type="Gene3D" id="3.30.450.20">
    <property type="entry name" value="PAS domain"/>
    <property type="match status" value="1"/>
</dbReference>
<organism evidence="1 2">
    <name type="scientific">Demequina litorisediminis</name>
    <dbReference type="NCBI Taxonomy" id="1849022"/>
    <lineage>
        <taxon>Bacteria</taxon>
        <taxon>Bacillati</taxon>
        <taxon>Actinomycetota</taxon>
        <taxon>Actinomycetes</taxon>
        <taxon>Micrococcales</taxon>
        <taxon>Demequinaceae</taxon>
        <taxon>Demequina</taxon>
    </lineage>
</organism>
<dbReference type="EMBL" id="BSUN01000001">
    <property type="protein sequence ID" value="GMA37220.1"/>
    <property type="molecule type" value="Genomic_DNA"/>
</dbReference>
<protein>
    <submittedName>
        <fullName evidence="1">Uncharacterized protein</fullName>
    </submittedName>
</protein>
<evidence type="ECO:0000313" key="1">
    <source>
        <dbReference type="EMBL" id="GMA37220.1"/>
    </source>
</evidence>
<keyword evidence="2" id="KW-1185">Reference proteome</keyword>
<comment type="caution">
    <text evidence="1">The sequence shown here is derived from an EMBL/GenBank/DDBJ whole genome shotgun (WGS) entry which is preliminary data.</text>
</comment>
<gene>
    <name evidence="1" type="ORF">GCM10025876_34240</name>
</gene>
<dbReference type="CDD" id="cd12913">
    <property type="entry name" value="PDC1_MCP_like"/>
    <property type="match status" value="1"/>
</dbReference>
<name>A0ABQ6IHE8_9MICO</name>
<proteinExistence type="predicted"/>
<reference evidence="2" key="1">
    <citation type="journal article" date="2019" name="Int. J. Syst. Evol. Microbiol.">
        <title>The Global Catalogue of Microorganisms (GCM) 10K type strain sequencing project: providing services to taxonomists for standard genome sequencing and annotation.</title>
        <authorList>
            <consortium name="The Broad Institute Genomics Platform"/>
            <consortium name="The Broad Institute Genome Sequencing Center for Infectious Disease"/>
            <person name="Wu L."/>
            <person name="Ma J."/>
        </authorList>
    </citation>
    <scope>NUCLEOTIDE SEQUENCE [LARGE SCALE GENOMIC DNA]</scope>
    <source>
        <strain evidence="2">NBRC 112299</strain>
    </source>
</reference>